<feature type="compositionally biased region" description="Basic and acidic residues" evidence="1">
    <location>
        <begin position="89"/>
        <end position="105"/>
    </location>
</feature>
<comment type="caution">
    <text evidence="2">The sequence shown here is derived from an EMBL/GenBank/DDBJ whole genome shotgun (WGS) entry which is preliminary data.</text>
</comment>
<feature type="region of interest" description="Disordered" evidence="1">
    <location>
        <begin position="207"/>
        <end position="240"/>
    </location>
</feature>
<dbReference type="AlphaFoldDB" id="A0A7C9NMH1"/>
<feature type="compositionally biased region" description="Low complexity" evidence="1">
    <location>
        <begin position="480"/>
        <end position="493"/>
    </location>
</feature>
<accession>A0A7C9NMH1</accession>
<proteinExistence type="predicted"/>
<feature type="compositionally biased region" description="Polar residues" evidence="1">
    <location>
        <begin position="468"/>
        <end position="479"/>
    </location>
</feature>
<feature type="region of interest" description="Disordered" evidence="1">
    <location>
        <begin position="7"/>
        <end position="28"/>
    </location>
</feature>
<evidence type="ECO:0000313" key="2">
    <source>
        <dbReference type="EMBL" id="NDL70069.1"/>
    </source>
</evidence>
<organism evidence="2 3">
    <name type="scientific">Vreelandella alkaliphila</name>
    <dbReference type="NCBI Taxonomy" id="272774"/>
    <lineage>
        <taxon>Bacteria</taxon>
        <taxon>Pseudomonadati</taxon>
        <taxon>Pseudomonadota</taxon>
        <taxon>Gammaproteobacteria</taxon>
        <taxon>Oceanospirillales</taxon>
        <taxon>Halomonadaceae</taxon>
        <taxon>Vreelandella</taxon>
    </lineage>
</organism>
<feature type="compositionally biased region" description="Polar residues" evidence="1">
    <location>
        <begin position="162"/>
        <end position="173"/>
    </location>
</feature>
<evidence type="ECO:0000313" key="3">
    <source>
        <dbReference type="Proteomes" id="UP000480312"/>
    </source>
</evidence>
<feature type="compositionally biased region" description="Polar residues" evidence="1">
    <location>
        <begin position="292"/>
        <end position="303"/>
    </location>
</feature>
<feature type="region of interest" description="Disordered" evidence="1">
    <location>
        <begin position="254"/>
        <end position="318"/>
    </location>
</feature>
<reference evidence="2 3" key="1">
    <citation type="submission" date="2020-01" db="EMBL/GenBank/DDBJ databases">
        <title>Whole genome sequencing of Halomonas alkaliphila strain LS44.</title>
        <authorList>
            <person name="Kumar S."/>
            <person name="Paul D."/>
            <person name="Shouche Y."/>
            <person name="Suryavanshi M.V."/>
        </authorList>
    </citation>
    <scope>NUCLEOTIDE SEQUENCE [LARGE SCALE GENOMIC DNA]</scope>
    <source>
        <strain evidence="2 3">LS44</strain>
    </source>
</reference>
<dbReference type="Proteomes" id="UP000480312">
    <property type="component" value="Unassembled WGS sequence"/>
</dbReference>
<feature type="compositionally biased region" description="Polar residues" evidence="1">
    <location>
        <begin position="129"/>
        <end position="155"/>
    </location>
</feature>
<protein>
    <submittedName>
        <fullName evidence="2">Uncharacterized protein</fullName>
    </submittedName>
</protein>
<feature type="compositionally biased region" description="Polar residues" evidence="1">
    <location>
        <begin position="213"/>
        <end position="240"/>
    </location>
</feature>
<feature type="compositionally biased region" description="Pro residues" evidence="1">
    <location>
        <begin position="419"/>
        <end position="431"/>
    </location>
</feature>
<feature type="compositionally biased region" description="Low complexity" evidence="1">
    <location>
        <begin position="257"/>
        <end position="280"/>
    </location>
</feature>
<feature type="non-terminal residue" evidence="2">
    <location>
        <position position="512"/>
    </location>
</feature>
<feature type="region of interest" description="Disordered" evidence="1">
    <location>
        <begin position="89"/>
        <end position="173"/>
    </location>
</feature>
<feature type="compositionally biased region" description="Low complexity" evidence="1">
    <location>
        <begin position="309"/>
        <end position="318"/>
    </location>
</feature>
<evidence type="ECO:0000256" key="1">
    <source>
        <dbReference type="SAM" id="MobiDB-lite"/>
    </source>
</evidence>
<feature type="region of interest" description="Disordered" evidence="1">
    <location>
        <begin position="357"/>
        <end position="512"/>
    </location>
</feature>
<dbReference type="EMBL" id="JAAEHK010000005">
    <property type="protein sequence ID" value="NDL70069.1"/>
    <property type="molecule type" value="Genomic_DNA"/>
</dbReference>
<gene>
    <name evidence="2" type="ORF">GPL32_06040</name>
</gene>
<feature type="compositionally biased region" description="Low complexity" evidence="1">
    <location>
        <begin position="14"/>
        <end position="27"/>
    </location>
</feature>
<name>A0A7C9NMH1_9GAMM</name>
<feature type="compositionally biased region" description="Polar residues" evidence="1">
    <location>
        <begin position="357"/>
        <end position="367"/>
    </location>
</feature>
<sequence>MTIELLLSMHQGQGTSSSTHSPASGSPRAAPGVFFEALTQAVTQQSRLPTSVQAGGVPTDVLSAVTEQLASLDIELDAEALESIRENMHENGRERAPENVRDSVKAPRQAVDQAPTAGMQDNHAWHEASGTSRPVSAGTFTSSQTQDMGLERSSQPLPPPEQTASSDTSKGAETTPLNAAIAEVASRLALIASYSVAPAAQGNETASAAPVSAPSQGATTTGQTSLDSRLSADNVSSSPASFLARTTLPMSARLLDNTGNSAGNSTGNSTENSNETTASTPVSRQPVKAQDPSVQPQSFSISQTPTPAPNSSSTSAALPLATNNSSVTLQENAVNTTPRDVQPALTGERVAEASQLTTQAPANTPSRDSAPVAPPLPTDSSAVARQEILASAAPRDGQPTLTSERVTAASKPTAQTPPLNTPAPQPTPQAPTAPSRDSAPIAPPLPADGTTVARQETLASAAPRDGQPTLTSERVTAASQPTAQTPPLNTQAPQPTPQAPAAPNRDSALVAP</sequence>